<dbReference type="STRING" id="1246626.BleG1_2933"/>
<gene>
    <name evidence="1" type="ORF">BleG1_2933</name>
</gene>
<dbReference type="RefSeq" id="WP_038482414.1">
    <property type="nucleotide sequence ID" value="NZ_CP003923.1"/>
</dbReference>
<dbReference type="eggNOG" id="ENOG503320Z">
    <property type="taxonomic scope" value="Bacteria"/>
</dbReference>
<dbReference type="HOGENOM" id="CLU_181505_0_0_9"/>
<organism evidence="1 2">
    <name type="scientific">Shouchella lehensis G1</name>
    <dbReference type="NCBI Taxonomy" id="1246626"/>
    <lineage>
        <taxon>Bacteria</taxon>
        <taxon>Bacillati</taxon>
        <taxon>Bacillota</taxon>
        <taxon>Bacilli</taxon>
        <taxon>Bacillales</taxon>
        <taxon>Bacillaceae</taxon>
        <taxon>Shouchella</taxon>
    </lineage>
</organism>
<keyword evidence="2" id="KW-1185">Reference proteome</keyword>
<dbReference type="AlphaFoldDB" id="A0A060LZ66"/>
<reference evidence="1 2" key="1">
    <citation type="journal article" date="2014" name="Gene">
        <title>A comparative genomic analysis of the alkalitolerant soil bacterium Bacillus lehensis G1.</title>
        <authorList>
            <person name="Noor Y.M."/>
            <person name="Samsulrizal N.H."/>
            <person name="Jema'on N.A."/>
            <person name="Low K.O."/>
            <person name="Ramli A.N."/>
            <person name="Alias N.I."/>
            <person name="Damis S.I."/>
            <person name="Fuzi S.F."/>
            <person name="Isa M.N."/>
            <person name="Murad A.M."/>
            <person name="Raih M.F."/>
            <person name="Bakar F.D."/>
            <person name="Najimudin N."/>
            <person name="Mahadi N.M."/>
            <person name="Illias R.M."/>
        </authorList>
    </citation>
    <scope>NUCLEOTIDE SEQUENCE [LARGE SCALE GENOMIC DNA]</scope>
    <source>
        <strain evidence="1 2">G1</strain>
    </source>
</reference>
<dbReference type="Proteomes" id="UP000027142">
    <property type="component" value="Chromosome"/>
</dbReference>
<protein>
    <submittedName>
        <fullName evidence="1">Uncharacterized protein</fullName>
    </submittedName>
</protein>
<sequence length="79" mass="9443">MHPLPFSHTWPYEVQGKDIYIEECPFCQQEHVLTNMKQKDVKRAKEQFKVRLNMPCCHTVMTIVEADDDYFWADQPLRG</sequence>
<name>A0A060LZ66_9BACI</name>
<dbReference type="OrthoDB" id="2889126at2"/>
<accession>A0A060LZ66</accession>
<dbReference type="EMBL" id="CP003923">
    <property type="protein sequence ID" value="AIC95497.1"/>
    <property type="molecule type" value="Genomic_DNA"/>
</dbReference>
<proteinExistence type="predicted"/>
<evidence type="ECO:0000313" key="2">
    <source>
        <dbReference type="Proteomes" id="UP000027142"/>
    </source>
</evidence>
<dbReference type="PATRIC" id="fig|1246626.3.peg.2922"/>
<evidence type="ECO:0000313" key="1">
    <source>
        <dbReference type="EMBL" id="AIC95497.1"/>
    </source>
</evidence>
<dbReference type="KEGG" id="ble:BleG1_2933"/>